<accession>A0ABQ3T0U3</accession>
<evidence type="ECO:0000313" key="2">
    <source>
        <dbReference type="Proteomes" id="UP000613974"/>
    </source>
</evidence>
<reference evidence="2" key="1">
    <citation type="submission" date="2023-07" db="EMBL/GenBank/DDBJ databases">
        <title>Whole genome shotgun sequence of Streptomyces nojiriensis NBRC 13794.</title>
        <authorList>
            <person name="Komaki H."/>
            <person name="Tamura T."/>
        </authorList>
    </citation>
    <scope>NUCLEOTIDE SEQUENCE [LARGE SCALE GENOMIC DNA]</scope>
    <source>
        <strain evidence="2">NBRC 13794</strain>
    </source>
</reference>
<dbReference type="EMBL" id="BNEC01000005">
    <property type="protein sequence ID" value="GHI74015.1"/>
    <property type="molecule type" value="Genomic_DNA"/>
</dbReference>
<organism evidence="1 2">
    <name type="scientific">Streptomyces nojiriensis</name>
    <dbReference type="NCBI Taxonomy" id="66374"/>
    <lineage>
        <taxon>Bacteria</taxon>
        <taxon>Bacillati</taxon>
        <taxon>Actinomycetota</taxon>
        <taxon>Actinomycetes</taxon>
        <taxon>Kitasatosporales</taxon>
        <taxon>Streptomycetaceae</taxon>
        <taxon>Streptomyces</taxon>
    </lineage>
</organism>
<evidence type="ECO:0000313" key="1">
    <source>
        <dbReference type="EMBL" id="GHI74015.1"/>
    </source>
</evidence>
<keyword evidence="2" id="KW-1185">Reference proteome</keyword>
<protein>
    <submittedName>
        <fullName evidence="1">Uncharacterized protein</fullName>
    </submittedName>
</protein>
<gene>
    <name evidence="1" type="ORF">Snoj_79330</name>
</gene>
<comment type="caution">
    <text evidence="1">The sequence shown here is derived from an EMBL/GenBank/DDBJ whole genome shotgun (WGS) entry which is preliminary data.</text>
</comment>
<dbReference type="Proteomes" id="UP000613974">
    <property type="component" value="Unassembled WGS sequence"/>
</dbReference>
<name>A0ABQ3T0U3_9ACTN</name>
<sequence length="54" mass="6034">MGRARERMRFTWAPVGGGKGVWNEADRVGWVRLEALAAKLVQTNPRVKGLRDVA</sequence>
<proteinExistence type="predicted"/>